<dbReference type="Pfam" id="PF03169">
    <property type="entry name" value="OPT"/>
    <property type="match status" value="1"/>
</dbReference>
<feature type="compositionally biased region" description="Basic and acidic residues" evidence="9">
    <location>
        <begin position="1"/>
        <end position="12"/>
    </location>
</feature>
<evidence type="ECO:0000256" key="10">
    <source>
        <dbReference type="SAM" id="Phobius"/>
    </source>
</evidence>
<keyword evidence="3" id="KW-0813">Transport</keyword>
<feature type="transmembrane region" description="Helical" evidence="10">
    <location>
        <begin position="420"/>
        <end position="441"/>
    </location>
</feature>
<feature type="transmembrane region" description="Helical" evidence="10">
    <location>
        <begin position="688"/>
        <end position="711"/>
    </location>
</feature>
<name>A0A165CW66_EXIGL</name>
<feature type="transmembrane region" description="Helical" evidence="10">
    <location>
        <begin position="313"/>
        <end position="334"/>
    </location>
</feature>
<comment type="similarity">
    <text evidence="2">Belongs to the oligopeptide OPT transporter family.</text>
</comment>
<keyword evidence="12" id="KW-1185">Reference proteome</keyword>
<evidence type="ECO:0000256" key="5">
    <source>
        <dbReference type="ARBA" id="ARBA00022856"/>
    </source>
</evidence>
<keyword evidence="7 10" id="KW-1133">Transmembrane helix</keyword>
<dbReference type="GO" id="GO:0015031">
    <property type="term" value="P:protein transport"/>
    <property type="evidence" value="ECO:0007669"/>
    <property type="project" value="UniProtKB-KW"/>
</dbReference>
<evidence type="ECO:0000256" key="7">
    <source>
        <dbReference type="ARBA" id="ARBA00022989"/>
    </source>
</evidence>
<accession>A0A165CW66</accession>
<feature type="transmembrane region" description="Helical" evidence="10">
    <location>
        <begin position="647"/>
        <end position="666"/>
    </location>
</feature>
<feature type="transmembrane region" description="Helical" evidence="10">
    <location>
        <begin position="499"/>
        <end position="519"/>
    </location>
</feature>
<keyword evidence="4 10" id="KW-0812">Transmembrane</keyword>
<dbReference type="InterPro" id="IPR004648">
    <property type="entry name" value="Oligpept_transpt"/>
</dbReference>
<evidence type="ECO:0000256" key="4">
    <source>
        <dbReference type="ARBA" id="ARBA00022692"/>
    </source>
</evidence>
<dbReference type="Proteomes" id="UP000077266">
    <property type="component" value="Unassembled WGS sequence"/>
</dbReference>
<protein>
    <submittedName>
        <fullName evidence="11">OPT oligopeptide transporter</fullName>
    </submittedName>
</protein>
<reference evidence="11 12" key="1">
    <citation type="journal article" date="2016" name="Mol. Biol. Evol.">
        <title>Comparative Genomics of Early-Diverging Mushroom-Forming Fungi Provides Insights into the Origins of Lignocellulose Decay Capabilities.</title>
        <authorList>
            <person name="Nagy L.G."/>
            <person name="Riley R."/>
            <person name="Tritt A."/>
            <person name="Adam C."/>
            <person name="Daum C."/>
            <person name="Floudas D."/>
            <person name="Sun H."/>
            <person name="Yadav J.S."/>
            <person name="Pangilinan J."/>
            <person name="Larsson K.H."/>
            <person name="Matsuura K."/>
            <person name="Barry K."/>
            <person name="Labutti K."/>
            <person name="Kuo R."/>
            <person name="Ohm R.A."/>
            <person name="Bhattacharya S.S."/>
            <person name="Shirouzu T."/>
            <person name="Yoshinaga Y."/>
            <person name="Martin F.M."/>
            <person name="Grigoriev I.V."/>
            <person name="Hibbett D.S."/>
        </authorList>
    </citation>
    <scope>NUCLEOTIDE SEQUENCE [LARGE SCALE GENOMIC DNA]</scope>
    <source>
        <strain evidence="11 12">HHB12029</strain>
    </source>
</reference>
<keyword evidence="8 10" id="KW-0472">Membrane</keyword>
<evidence type="ECO:0000256" key="2">
    <source>
        <dbReference type="ARBA" id="ARBA00008807"/>
    </source>
</evidence>
<dbReference type="InterPro" id="IPR004813">
    <property type="entry name" value="OPT"/>
</dbReference>
<keyword evidence="6" id="KW-0653">Protein transport</keyword>
<comment type="subcellular location">
    <subcellularLocation>
        <location evidence="1">Membrane</location>
        <topology evidence="1">Multi-pass membrane protein</topology>
    </subcellularLocation>
</comment>
<dbReference type="OrthoDB" id="9986677at2759"/>
<organism evidence="11 12">
    <name type="scientific">Exidia glandulosa HHB12029</name>
    <dbReference type="NCBI Taxonomy" id="1314781"/>
    <lineage>
        <taxon>Eukaryota</taxon>
        <taxon>Fungi</taxon>
        <taxon>Dikarya</taxon>
        <taxon>Basidiomycota</taxon>
        <taxon>Agaricomycotina</taxon>
        <taxon>Agaricomycetes</taxon>
        <taxon>Auriculariales</taxon>
        <taxon>Exidiaceae</taxon>
        <taxon>Exidia</taxon>
    </lineage>
</organism>
<evidence type="ECO:0000256" key="6">
    <source>
        <dbReference type="ARBA" id="ARBA00022927"/>
    </source>
</evidence>
<feature type="region of interest" description="Disordered" evidence="9">
    <location>
        <begin position="1"/>
        <end position="50"/>
    </location>
</feature>
<feature type="transmembrane region" description="Helical" evidence="10">
    <location>
        <begin position="173"/>
        <end position="194"/>
    </location>
</feature>
<dbReference type="GO" id="GO:0035673">
    <property type="term" value="F:oligopeptide transmembrane transporter activity"/>
    <property type="evidence" value="ECO:0007669"/>
    <property type="project" value="InterPro"/>
</dbReference>
<dbReference type="NCBIfam" id="TIGR00727">
    <property type="entry name" value="ISP4_OPT"/>
    <property type="match status" value="1"/>
</dbReference>
<dbReference type="InParanoid" id="A0A165CW66"/>
<dbReference type="AlphaFoldDB" id="A0A165CW66"/>
<gene>
    <name evidence="11" type="ORF">EXIGLDRAFT_728750</name>
</gene>
<keyword evidence="5" id="KW-0571">Peptide transport</keyword>
<dbReference type="GO" id="GO:0016020">
    <property type="term" value="C:membrane"/>
    <property type="evidence" value="ECO:0007669"/>
    <property type="project" value="UniProtKB-SubCell"/>
</dbReference>
<dbReference type="FunCoup" id="A0A165CW66">
    <property type="interactions" value="10"/>
</dbReference>
<feature type="transmembrane region" description="Helical" evidence="10">
    <location>
        <begin position="106"/>
        <end position="124"/>
    </location>
</feature>
<feature type="transmembrane region" description="Helical" evidence="10">
    <location>
        <begin position="130"/>
        <end position="152"/>
    </location>
</feature>
<feature type="transmembrane region" description="Helical" evidence="10">
    <location>
        <begin position="271"/>
        <end position="293"/>
    </location>
</feature>
<dbReference type="NCBIfam" id="TIGR00728">
    <property type="entry name" value="OPT_sfam"/>
    <property type="match status" value="1"/>
</dbReference>
<feature type="transmembrane region" description="Helical" evidence="10">
    <location>
        <begin position="206"/>
        <end position="226"/>
    </location>
</feature>
<evidence type="ECO:0000256" key="9">
    <source>
        <dbReference type="SAM" id="MobiDB-lite"/>
    </source>
</evidence>
<feature type="transmembrane region" description="Helical" evidence="10">
    <location>
        <begin position="723"/>
        <end position="745"/>
    </location>
</feature>
<evidence type="ECO:0000256" key="1">
    <source>
        <dbReference type="ARBA" id="ARBA00004141"/>
    </source>
</evidence>
<dbReference type="PANTHER" id="PTHR22601">
    <property type="entry name" value="ISP4 LIKE PROTEIN"/>
    <property type="match status" value="1"/>
</dbReference>
<feature type="transmembrane region" description="Helical" evidence="10">
    <location>
        <begin position="346"/>
        <end position="366"/>
    </location>
</feature>
<evidence type="ECO:0000313" key="11">
    <source>
        <dbReference type="EMBL" id="KZV83265.1"/>
    </source>
</evidence>
<proteinExistence type="inferred from homology"/>
<dbReference type="EMBL" id="KV426281">
    <property type="protein sequence ID" value="KZV83265.1"/>
    <property type="molecule type" value="Genomic_DNA"/>
</dbReference>
<evidence type="ECO:0000313" key="12">
    <source>
        <dbReference type="Proteomes" id="UP000077266"/>
    </source>
</evidence>
<sequence>MPTVELKEKPEDESSVSDLSKDLEAPPEPSNYADRSLEVRASQPQTGLSSSCARWQDLTGAAFDDPNLDYDDLDDYPEDDSPYPEVRCAVANTDDPEMPASTIRSWTIGLLLAILIPGCNQFFFFRYPAVQVGGLFALLVAFPVGRAWEAWVPNWKIGSLQLNPGQFTMKEHVLIMIMASIGSGSAYATDIVAVQRVLYQQRWPFIYQWLIVMSTQLIGFSIGGLVRRYLVTPPSMIWPQNLVFCALFNTLHSQRYFSNVGGPGGLTRERFFVYAFLASFIWYWFPGYLFTALSQFDWVTWIVPTNVVVNQLFGYQHGLGMSLLSFDWAQIAYLGSPLASPWWAELNVAVGFVFFYWIVTPILYYTNTWYSGYLPMLSRYSFDNTGHVYNVTRILMEDHASINMTAYKEYSPIMLPMTFAMSYGLSFAGITSTVVHTWIYYRKQIVYQSRRSMNEQPDIHARLMSVYPEVPTFWYALIFVSMFVFGVVGIEVWPTEMPIWAFILSLVIALFYVVPIGIIQALTNTQVPLNVLTELIIGYVRPGKPVAMMLFKTWGYITTYQALSFARDFKLGHYMKVPPRAMFHAQVVATAVSGTTQLAVQLWLFSNVDNICDEKQTDGFVCPSTATFGTASIIWGVVGPKLSFSSALTYFFLLGALTPVLAWLWAKRYPRTWLRYVNFPVVFSGTQLLPPALASNYVTWAIVGFLFQYLIRRRRFNWWAKYNYVLSAALDSGVAVGTVIIFFALQYPRIHSPIDDWWGNTVHLHTADAVGPGPSLLRLDSGDPSDHFGPDTW</sequence>
<feature type="transmembrane region" description="Helical" evidence="10">
    <location>
        <begin position="472"/>
        <end position="493"/>
    </location>
</feature>
<evidence type="ECO:0000256" key="3">
    <source>
        <dbReference type="ARBA" id="ARBA00022448"/>
    </source>
</evidence>
<evidence type="ECO:0000256" key="8">
    <source>
        <dbReference type="ARBA" id="ARBA00023136"/>
    </source>
</evidence>